<evidence type="ECO:0008006" key="2">
    <source>
        <dbReference type="Google" id="ProtNLM"/>
    </source>
</evidence>
<dbReference type="SUPFAM" id="SSF160363">
    <property type="entry name" value="MTH889-like"/>
    <property type="match status" value="1"/>
</dbReference>
<dbReference type="AlphaFoldDB" id="A0A7J3VU84"/>
<dbReference type="InterPro" id="IPR023129">
    <property type="entry name" value="MTH889-like_dom_sf"/>
</dbReference>
<dbReference type="Pfam" id="PF02680">
    <property type="entry name" value="DUF211"/>
    <property type="match status" value="1"/>
</dbReference>
<proteinExistence type="predicted"/>
<organism evidence="1">
    <name type="scientific">Caldiarchaeum subterraneum</name>
    <dbReference type="NCBI Taxonomy" id="311458"/>
    <lineage>
        <taxon>Archaea</taxon>
        <taxon>Nitrososphaerota</taxon>
        <taxon>Candidatus Caldarchaeales</taxon>
        <taxon>Candidatus Caldarchaeaceae</taxon>
        <taxon>Candidatus Caldarchaeum</taxon>
    </lineage>
</organism>
<accession>A0A7J3VU84</accession>
<gene>
    <name evidence="1" type="ORF">ENM31_04390</name>
</gene>
<dbReference type="PANTHER" id="PTHR42240:SF1">
    <property type="entry name" value="DUF211 DOMAIN-CONTAINING PROTEIN"/>
    <property type="match status" value="1"/>
</dbReference>
<sequence>MVLDVLKPHKPDMVNFARALTGVKGVSKVEVAVIEVDADTETVKLTVEGHSISYEDIADAVKQLGAAVHSIDQVTFASATHETEKTAKPYKS</sequence>
<dbReference type="EMBL" id="DRXH01000152">
    <property type="protein sequence ID" value="HHM44516.1"/>
    <property type="molecule type" value="Genomic_DNA"/>
</dbReference>
<evidence type="ECO:0000313" key="1">
    <source>
        <dbReference type="EMBL" id="HHM44516.1"/>
    </source>
</evidence>
<comment type="caution">
    <text evidence="1">The sequence shown here is derived from an EMBL/GenBank/DDBJ whole genome shotgun (WGS) entry which is preliminary data.</text>
</comment>
<protein>
    <recommendedName>
        <fullName evidence="2">DUF211 domain-containing protein</fullName>
    </recommendedName>
</protein>
<reference evidence="1" key="1">
    <citation type="journal article" date="2020" name="mSystems">
        <title>Genome- and Community-Level Interaction Insights into Carbon Utilization and Element Cycling Functions of Hydrothermarchaeota in Hydrothermal Sediment.</title>
        <authorList>
            <person name="Zhou Z."/>
            <person name="Liu Y."/>
            <person name="Xu W."/>
            <person name="Pan J."/>
            <person name="Luo Z.H."/>
            <person name="Li M."/>
        </authorList>
    </citation>
    <scope>NUCLEOTIDE SEQUENCE [LARGE SCALE GENOMIC DNA]</scope>
    <source>
        <strain evidence="1">SpSt-1074</strain>
    </source>
</reference>
<dbReference type="Gene3D" id="3.30.70.1340">
    <property type="entry name" value="MTH889-like domain"/>
    <property type="match status" value="1"/>
</dbReference>
<name>A0A7J3VU84_CALS0</name>
<dbReference type="InterPro" id="IPR003831">
    <property type="entry name" value="DUF211"/>
</dbReference>
<dbReference type="PANTHER" id="PTHR42240">
    <property type="entry name" value="DUF211 DOMAIN-CONTAINING PROTEIN"/>
    <property type="match status" value="1"/>
</dbReference>